<accession>A0A382PJ34</accession>
<evidence type="ECO:0000313" key="2">
    <source>
        <dbReference type="EMBL" id="SVC73246.1"/>
    </source>
</evidence>
<organism evidence="2">
    <name type="scientific">marine metagenome</name>
    <dbReference type="NCBI Taxonomy" id="408172"/>
    <lineage>
        <taxon>unclassified sequences</taxon>
        <taxon>metagenomes</taxon>
        <taxon>ecological metagenomes</taxon>
    </lineage>
</organism>
<dbReference type="AlphaFoldDB" id="A0A382PJ34"/>
<dbReference type="EMBL" id="UINC01107688">
    <property type="protein sequence ID" value="SVC73246.1"/>
    <property type="molecule type" value="Genomic_DNA"/>
</dbReference>
<keyword evidence="1" id="KW-1133">Transmembrane helix</keyword>
<keyword evidence="1" id="KW-0812">Transmembrane</keyword>
<evidence type="ECO:0000256" key="1">
    <source>
        <dbReference type="SAM" id="Phobius"/>
    </source>
</evidence>
<protein>
    <submittedName>
        <fullName evidence="2">Uncharacterized protein</fullName>
    </submittedName>
</protein>
<keyword evidence="1" id="KW-0472">Membrane</keyword>
<feature type="transmembrane region" description="Helical" evidence="1">
    <location>
        <begin position="6"/>
        <end position="28"/>
    </location>
</feature>
<gene>
    <name evidence="2" type="ORF">METZ01_LOCUS326100</name>
</gene>
<reference evidence="2" key="1">
    <citation type="submission" date="2018-05" db="EMBL/GenBank/DDBJ databases">
        <authorList>
            <person name="Lanie J.A."/>
            <person name="Ng W.-L."/>
            <person name="Kazmierczak K.M."/>
            <person name="Andrzejewski T.M."/>
            <person name="Davidsen T.M."/>
            <person name="Wayne K.J."/>
            <person name="Tettelin H."/>
            <person name="Glass J.I."/>
            <person name="Rusch D."/>
            <person name="Podicherti R."/>
            <person name="Tsui H.-C.T."/>
            <person name="Winkler M.E."/>
        </authorList>
    </citation>
    <scope>NUCLEOTIDE SEQUENCE</scope>
</reference>
<sequence length="175" mass="19663">MHCRGVSIVEALIAAVVVGIGFVSVYTMTTVSTRMIHKATQRDNDTLSLSMIMDDLAIDRFAVADSSYYDPVSSTNYNNLNLANGCDVDSADAPIGKKDRQRRRWCNRLAKKEGGMGEIGDPDAAGNTDQRKMFVRNVTITSNGYIQKYKVIGLHIQHYSRNRDQEKYTRKILHE</sequence>
<proteinExistence type="predicted"/>
<name>A0A382PJ34_9ZZZZ</name>